<name>A0A077HLZ4_9CORY</name>
<feature type="transmembrane region" description="Helical" evidence="6">
    <location>
        <begin position="126"/>
        <end position="144"/>
    </location>
</feature>
<dbReference type="GO" id="GO:0015171">
    <property type="term" value="F:amino acid transmembrane transporter activity"/>
    <property type="evidence" value="ECO:0007669"/>
    <property type="project" value="TreeGrafter"/>
</dbReference>
<organism evidence="7 8">
    <name type="scientific">Corynebacterium ureicelerivorans</name>
    <dbReference type="NCBI Taxonomy" id="401472"/>
    <lineage>
        <taxon>Bacteria</taxon>
        <taxon>Bacillati</taxon>
        <taxon>Actinomycetota</taxon>
        <taxon>Actinomycetes</taxon>
        <taxon>Mycobacteriales</taxon>
        <taxon>Corynebacteriaceae</taxon>
        <taxon>Corynebacterium</taxon>
    </lineage>
</organism>
<proteinExistence type="predicted"/>
<dbReference type="EMBL" id="CP009215">
    <property type="protein sequence ID" value="AIL97369.1"/>
    <property type="molecule type" value="Genomic_DNA"/>
</dbReference>
<keyword evidence="5 6" id="KW-0472">Membrane</keyword>
<evidence type="ECO:0000313" key="7">
    <source>
        <dbReference type="EMBL" id="AIL97369.1"/>
    </source>
</evidence>
<feature type="transmembrane region" description="Helical" evidence="6">
    <location>
        <begin position="6"/>
        <end position="28"/>
    </location>
</feature>
<dbReference type="PANTHER" id="PTHR30086:SF20">
    <property type="entry name" value="ARGININE EXPORTER PROTEIN ARGO-RELATED"/>
    <property type="match status" value="1"/>
</dbReference>
<evidence type="ECO:0000256" key="5">
    <source>
        <dbReference type="ARBA" id="ARBA00023136"/>
    </source>
</evidence>
<evidence type="ECO:0000256" key="2">
    <source>
        <dbReference type="ARBA" id="ARBA00022475"/>
    </source>
</evidence>
<evidence type="ECO:0000256" key="4">
    <source>
        <dbReference type="ARBA" id="ARBA00022989"/>
    </source>
</evidence>
<keyword evidence="8" id="KW-1185">Reference proteome</keyword>
<dbReference type="Pfam" id="PF01810">
    <property type="entry name" value="LysE"/>
    <property type="match status" value="1"/>
</dbReference>
<evidence type="ECO:0000256" key="6">
    <source>
        <dbReference type="SAM" id="Phobius"/>
    </source>
</evidence>
<gene>
    <name evidence="7" type="ORF">CUREI_08765</name>
</gene>
<protein>
    <submittedName>
        <fullName evidence="7">Lysine transporter LysE</fullName>
    </submittedName>
</protein>
<dbReference type="HOGENOM" id="CLU_079569_0_1_11"/>
<keyword evidence="3 6" id="KW-0812">Transmembrane</keyword>
<feature type="transmembrane region" description="Helical" evidence="6">
    <location>
        <begin position="187"/>
        <end position="208"/>
    </location>
</feature>
<reference evidence="7 8" key="1">
    <citation type="submission" date="2014-08" db="EMBL/GenBank/DDBJ databases">
        <title>Complete genome sequence of Corynebacterium ureicelerivorans DSM 45051, a lipophilic and urea-splitting isolate from a blood culture of a septicaemia patient.</title>
        <authorList>
            <person name="Tippelt A."/>
            <person name="Albersmeier A."/>
            <person name="Brinkrolf K."/>
            <person name="Ruckert C."/>
            <person name="Tauch A."/>
        </authorList>
    </citation>
    <scope>NUCLEOTIDE SEQUENCE [LARGE SCALE GENOMIC DNA]</scope>
    <source>
        <strain evidence="7 8">IMMIB RIV-2301</strain>
    </source>
</reference>
<accession>A0A077HLZ4</accession>
<keyword evidence="4 6" id="KW-1133">Transmembrane helix</keyword>
<evidence type="ECO:0000256" key="3">
    <source>
        <dbReference type="ARBA" id="ARBA00022692"/>
    </source>
</evidence>
<evidence type="ECO:0000313" key="8">
    <source>
        <dbReference type="Proteomes" id="UP000028939"/>
    </source>
</evidence>
<evidence type="ECO:0000256" key="1">
    <source>
        <dbReference type="ARBA" id="ARBA00004651"/>
    </source>
</evidence>
<sequence length="215" mass="22422">MIAPGDLAVIVGLNLVGAAAPGPDLVLLMRTATRSRQHAWAANLGIHTGAALWFALTIFGAAALLNAVPQAVTAIQIVGGAVLVWMGQRNLRGGLRDRHNPPADLDEAVQRLGSVRSAYTRGLMTNLANPKIVVALTAMIAPLLPPNPSLATALIVLASLWLSSFALFGAVVHVTSTERVRRSLLRAGPYIDIAAGAFFMVVGTLLAARGLCEAI</sequence>
<dbReference type="InterPro" id="IPR001123">
    <property type="entry name" value="LeuE-type"/>
</dbReference>
<dbReference type="AlphaFoldDB" id="A0A077HLZ4"/>
<dbReference type="GO" id="GO:0005886">
    <property type="term" value="C:plasma membrane"/>
    <property type="evidence" value="ECO:0007669"/>
    <property type="project" value="UniProtKB-SubCell"/>
</dbReference>
<feature type="transmembrane region" description="Helical" evidence="6">
    <location>
        <begin position="40"/>
        <end position="61"/>
    </location>
</feature>
<keyword evidence="2" id="KW-1003">Cell membrane</keyword>
<comment type="subcellular location">
    <subcellularLocation>
        <location evidence="1">Cell membrane</location>
        <topology evidence="1">Multi-pass membrane protein</topology>
    </subcellularLocation>
</comment>
<dbReference type="PANTHER" id="PTHR30086">
    <property type="entry name" value="ARGININE EXPORTER PROTEIN ARGO"/>
    <property type="match status" value="1"/>
</dbReference>
<dbReference type="RefSeq" id="WP_038612737.1">
    <property type="nucleotide sequence ID" value="NZ_CP009215.1"/>
</dbReference>
<feature type="transmembrane region" description="Helical" evidence="6">
    <location>
        <begin position="150"/>
        <end position="175"/>
    </location>
</feature>
<dbReference type="OrthoDB" id="9784202at2"/>
<dbReference type="STRING" id="401472.CUREI_08765"/>
<dbReference type="Proteomes" id="UP000028939">
    <property type="component" value="Chromosome"/>
</dbReference>
<dbReference type="KEGG" id="cuv:CUREI_08765"/>